<dbReference type="PANTHER" id="PTHR32125:SF4">
    <property type="entry name" value="2-C-METHYL-D-ERYTHRITOL 4-PHOSPHATE CYTIDYLYLTRANSFERASE, CHLOROPLASTIC"/>
    <property type="match status" value="1"/>
</dbReference>
<evidence type="ECO:0000313" key="3">
    <source>
        <dbReference type="EMBL" id="WSB73701.1"/>
    </source>
</evidence>
<organism evidence="3 4">
    <name type="scientific">Streptomyces decoyicus</name>
    <dbReference type="NCBI Taxonomy" id="249567"/>
    <lineage>
        <taxon>Bacteria</taxon>
        <taxon>Bacillati</taxon>
        <taxon>Actinomycetota</taxon>
        <taxon>Actinomycetes</taxon>
        <taxon>Kitasatosporales</taxon>
        <taxon>Streptomycetaceae</taxon>
        <taxon>Streptomyces</taxon>
    </lineage>
</organism>
<dbReference type="RefSeq" id="WP_326623330.1">
    <property type="nucleotide sequence ID" value="NZ_CP109106.1"/>
</dbReference>
<keyword evidence="4" id="KW-1185">Reference proteome</keyword>
<accession>A0ABZ1FUF0</accession>
<dbReference type="CDD" id="cd02516">
    <property type="entry name" value="CDP-ME_synthetase"/>
    <property type="match status" value="1"/>
</dbReference>
<gene>
    <name evidence="3" type="ORF">OG863_40420</name>
</gene>
<reference evidence="3 4" key="1">
    <citation type="submission" date="2022-10" db="EMBL/GenBank/DDBJ databases">
        <title>The complete genomes of actinobacterial strains from the NBC collection.</title>
        <authorList>
            <person name="Joergensen T.S."/>
            <person name="Alvarez Arevalo M."/>
            <person name="Sterndorff E.B."/>
            <person name="Faurdal D."/>
            <person name="Vuksanovic O."/>
            <person name="Mourched A.-S."/>
            <person name="Charusanti P."/>
            <person name="Shaw S."/>
            <person name="Blin K."/>
            <person name="Weber T."/>
        </authorList>
    </citation>
    <scope>NUCLEOTIDE SEQUENCE [LARGE SCALE GENOMIC DNA]</scope>
    <source>
        <strain evidence="3 4">NBC 01774</strain>
    </source>
</reference>
<dbReference type="GO" id="GO:0016779">
    <property type="term" value="F:nucleotidyltransferase activity"/>
    <property type="evidence" value="ECO:0007669"/>
    <property type="project" value="UniProtKB-KW"/>
</dbReference>
<keyword evidence="2 3" id="KW-0548">Nucleotidyltransferase</keyword>
<dbReference type="EMBL" id="CP109106">
    <property type="protein sequence ID" value="WSB73701.1"/>
    <property type="molecule type" value="Genomic_DNA"/>
</dbReference>
<protein>
    <submittedName>
        <fullName evidence="3">2-C-methyl-D-erythritol 4-phosphate cytidylyltransferase</fullName>
    </submittedName>
</protein>
<keyword evidence="1" id="KW-0808">Transferase</keyword>
<dbReference type="Pfam" id="PF01128">
    <property type="entry name" value="IspD"/>
    <property type="match status" value="1"/>
</dbReference>
<dbReference type="SUPFAM" id="SSF53448">
    <property type="entry name" value="Nucleotide-diphospho-sugar transferases"/>
    <property type="match status" value="1"/>
</dbReference>
<dbReference type="PANTHER" id="PTHR32125">
    <property type="entry name" value="2-C-METHYL-D-ERYTHRITOL 4-PHOSPHATE CYTIDYLYLTRANSFERASE, CHLOROPLASTIC"/>
    <property type="match status" value="1"/>
</dbReference>
<sequence>MKLPHHHPYTLSDPWTAGVVILGAGQGERLGHGPKALIELGGRPLLLHVLEAMSANRSVTAIAVTAPDGLTEEFEQLIDSAQPQVPVRVIPGGPTRQASAYAGVAALPPGPEWVAVTDVARPFTEPGTVDRLLDSLRATAQSPGPAPHPCGVVPVLPLVDSVHLAAEEPLLAEPFDRSILRAAQTPQVFHRDCVSTAYEEAQREGTTHTDDAGMVSRLGGTVVTAPGTASNFKITFEHDLMLAQAVHAHAQTVLPGRGSAI</sequence>
<evidence type="ECO:0000256" key="2">
    <source>
        <dbReference type="ARBA" id="ARBA00022695"/>
    </source>
</evidence>
<name>A0ABZ1FUF0_9ACTN</name>
<dbReference type="InterPro" id="IPR029044">
    <property type="entry name" value="Nucleotide-diphossugar_trans"/>
</dbReference>
<dbReference type="InterPro" id="IPR034683">
    <property type="entry name" value="IspD/TarI"/>
</dbReference>
<evidence type="ECO:0000256" key="1">
    <source>
        <dbReference type="ARBA" id="ARBA00022679"/>
    </source>
</evidence>
<dbReference type="InterPro" id="IPR050088">
    <property type="entry name" value="IspD/TarI_cytidylyltransf_bact"/>
</dbReference>
<evidence type="ECO:0000313" key="4">
    <source>
        <dbReference type="Proteomes" id="UP001344251"/>
    </source>
</evidence>
<proteinExistence type="predicted"/>
<dbReference type="Proteomes" id="UP001344251">
    <property type="component" value="Chromosome"/>
</dbReference>
<dbReference type="Gene3D" id="3.90.550.10">
    <property type="entry name" value="Spore Coat Polysaccharide Biosynthesis Protein SpsA, Chain A"/>
    <property type="match status" value="1"/>
</dbReference>